<reference evidence="2" key="1">
    <citation type="submission" date="2020-01" db="EMBL/GenBank/DDBJ databases">
        <authorList>
            <consortium name="DOE Joint Genome Institute"/>
            <person name="Haridas S."/>
            <person name="Albert R."/>
            <person name="Binder M."/>
            <person name="Bloem J."/>
            <person name="Labutti K."/>
            <person name="Salamov A."/>
            <person name="Andreopoulos B."/>
            <person name="Baker S.E."/>
            <person name="Barry K."/>
            <person name="Bills G."/>
            <person name="Bluhm B.H."/>
            <person name="Cannon C."/>
            <person name="Castanera R."/>
            <person name="Culley D.E."/>
            <person name="Daum C."/>
            <person name="Ezra D."/>
            <person name="Gonzalez J.B."/>
            <person name="Henrissat B."/>
            <person name="Kuo A."/>
            <person name="Liang C."/>
            <person name="Lipzen A."/>
            <person name="Lutzoni F."/>
            <person name="Magnuson J."/>
            <person name="Mondo S."/>
            <person name="Nolan M."/>
            <person name="Ohm R."/>
            <person name="Pangilinan J."/>
            <person name="Park H.-J."/>
            <person name="Ramirez L."/>
            <person name="Alfaro M."/>
            <person name="Sun H."/>
            <person name="Tritt A."/>
            <person name="Yoshinaga Y."/>
            <person name="Zwiers L.-H."/>
            <person name="Turgeon B.G."/>
            <person name="Goodwin S.B."/>
            <person name="Spatafora J.W."/>
            <person name="Crous P.W."/>
            <person name="Grigoriev I.V."/>
        </authorList>
    </citation>
    <scope>NUCLEOTIDE SEQUENCE</scope>
    <source>
        <strain evidence="2">CBS 342.82</strain>
    </source>
</reference>
<gene>
    <name evidence="2" type="ORF">K489DRAFT_167865</name>
</gene>
<name>A0A6J3LQ47_9PEZI</name>
<dbReference type="GeneID" id="54357144"/>
<accession>A0A6J3LQ47</accession>
<dbReference type="Proteomes" id="UP000504637">
    <property type="component" value="Unplaced"/>
</dbReference>
<keyword evidence="1" id="KW-1185">Reference proteome</keyword>
<evidence type="ECO:0000313" key="2">
    <source>
        <dbReference type="RefSeq" id="XP_033454809.1"/>
    </source>
</evidence>
<reference evidence="2" key="2">
    <citation type="submission" date="2020-04" db="EMBL/GenBank/DDBJ databases">
        <authorList>
            <consortium name="NCBI Genome Project"/>
        </authorList>
    </citation>
    <scope>NUCLEOTIDE SEQUENCE</scope>
    <source>
        <strain evidence="2">CBS 342.82</strain>
    </source>
</reference>
<protein>
    <submittedName>
        <fullName evidence="2">Uncharacterized protein</fullName>
    </submittedName>
</protein>
<dbReference type="RefSeq" id="XP_033454809.1">
    <property type="nucleotide sequence ID" value="XM_033599345.1"/>
</dbReference>
<sequence length="159" mass="18953">MMDWDTVTIVPAPIAVQHPLFISNIPGYLNRVPKDMDFAEDRAYLVEAMRKLSTDASNVADLLSSSFERQFFELSLRNRHVNNEYFELRLENVEFPKMLELISSIFSFPRIRRWSVILRFWNRRHNSRRRSEEVMSDLKCKCFSTRTMHRLMIFVATSK</sequence>
<organism evidence="2">
    <name type="scientific">Dissoconium aciculare CBS 342.82</name>
    <dbReference type="NCBI Taxonomy" id="1314786"/>
    <lineage>
        <taxon>Eukaryota</taxon>
        <taxon>Fungi</taxon>
        <taxon>Dikarya</taxon>
        <taxon>Ascomycota</taxon>
        <taxon>Pezizomycotina</taxon>
        <taxon>Dothideomycetes</taxon>
        <taxon>Dothideomycetidae</taxon>
        <taxon>Mycosphaerellales</taxon>
        <taxon>Dissoconiaceae</taxon>
        <taxon>Dissoconium</taxon>
    </lineage>
</organism>
<evidence type="ECO:0000313" key="1">
    <source>
        <dbReference type="Proteomes" id="UP000504637"/>
    </source>
</evidence>
<dbReference type="OrthoDB" id="2906425at2759"/>
<reference evidence="2" key="3">
    <citation type="submission" date="2025-08" db="UniProtKB">
        <authorList>
            <consortium name="RefSeq"/>
        </authorList>
    </citation>
    <scope>IDENTIFICATION</scope>
    <source>
        <strain evidence="2">CBS 342.82</strain>
    </source>
</reference>
<proteinExistence type="predicted"/>
<dbReference type="AlphaFoldDB" id="A0A6J3LQ47"/>